<accession>A0A0F9DEP1</accession>
<organism evidence="2">
    <name type="scientific">marine sediment metagenome</name>
    <dbReference type="NCBI Taxonomy" id="412755"/>
    <lineage>
        <taxon>unclassified sequences</taxon>
        <taxon>metagenomes</taxon>
        <taxon>ecological metagenomes</taxon>
    </lineage>
</organism>
<evidence type="ECO:0000256" key="1">
    <source>
        <dbReference type="SAM" id="MobiDB-lite"/>
    </source>
</evidence>
<reference evidence="2" key="1">
    <citation type="journal article" date="2015" name="Nature">
        <title>Complex archaea that bridge the gap between prokaryotes and eukaryotes.</title>
        <authorList>
            <person name="Spang A."/>
            <person name="Saw J.H."/>
            <person name="Jorgensen S.L."/>
            <person name="Zaremba-Niedzwiedzka K."/>
            <person name="Martijn J."/>
            <person name="Lind A.E."/>
            <person name="van Eijk R."/>
            <person name="Schleper C."/>
            <person name="Guy L."/>
            <person name="Ettema T.J."/>
        </authorList>
    </citation>
    <scope>NUCLEOTIDE SEQUENCE</scope>
</reference>
<evidence type="ECO:0008006" key="3">
    <source>
        <dbReference type="Google" id="ProtNLM"/>
    </source>
</evidence>
<gene>
    <name evidence="2" type="ORF">LCGC14_2497900</name>
</gene>
<feature type="region of interest" description="Disordered" evidence="1">
    <location>
        <begin position="113"/>
        <end position="136"/>
    </location>
</feature>
<dbReference type="AlphaFoldDB" id="A0A0F9DEP1"/>
<evidence type="ECO:0000313" key="2">
    <source>
        <dbReference type="EMBL" id="KKL16206.1"/>
    </source>
</evidence>
<dbReference type="EMBL" id="LAZR01039757">
    <property type="protein sequence ID" value="KKL16206.1"/>
    <property type="molecule type" value="Genomic_DNA"/>
</dbReference>
<comment type="caution">
    <text evidence="2">The sequence shown here is derived from an EMBL/GenBank/DDBJ whole genome shotgun (WGS) entry which is preliminary data.</text>
</comment>
<sequence>MSVIKAILFYSKHDQKSFRMKKVIDGVGADIETISVDVLEVRERLQEDEKFGIDQVPAVLVLYSSGQHKTYITNSLDQWFDQLLQNIKQFQLQREEALQPQPTQVQYTPIDENIPKPLRIKPGSTSDIPSSLPSPGKAIQEGTTLIDAPTQSIMSGSTQVTGVGEISAAQAAMVSEHIREAEPLIPITSEPYVQSGRKEVKKEGLSAAELAKQMADQREVFEEKLEQNRPFM</sequence>
<feature type="compositionally biased region" description="Polar residues" evidence="1">
    <location>
        <begin position="123"/>
        <end position="133"/>
    </location>
</feature>
<proteinExistence type="predicted"/>
<protein>
    <recommendedName>
        <fullName evidence="3">Glutaredoxin domain-containing protein</fullName>
    </recommendedName>
</protein>
<name>A0A0F9DEP1_9ZZZZ</name>